<keyword evidence="3" id="KW-1185">Reference proteome</keyword>
<dbReference type="EMBL" id="CAMXCT020002223">
    <property type="protein sequence ID" value="CAL1149965.1"/>
    <property type="molecule type" value="Genomic_DNA"/>
</dbReference>
<name>A0A9P1G3L5_9DINO</name>
<evidence type="ECO:0000313" key="1">
    <source>
        <dbReference type="EMBL" id="CAI3996590.1"/>
    </source>
</evidence>
<gene>
    <name evidence="1" type="ORF">C1SCF055_LOCUS23054</name>
</gene>
<dbReference type="Proteomes" id="UP001152797">
    <property type="component" value="Unassembled WGS sequence"/>
</dbReference>
<proteinExistence type="predicted"/>
<evidence type="ECO:0000313" key="3">
    <source>
        <dbReference type="Proteomes" id="UP001152797"/>
    </source>
</evidence>
<dbReference type="AlphaFoldDB" id="A0A9P1G3L5"/>
<reference evidence="2 3" key="2">
    <citation type="submission" date="2024-05" db="EMBL/GenBank/DDBJ databases">
        <authorList>
            <person name="Chen Y."/>
            <person name="Shah S."/>
            <person name="Dougan E. K."/>
            <person name="Thang M."/>
            <person name="Chan C."/>
        </authorList>
    </citation>
    <scope>NUCLEOTIDE SEQUENCE [LARGE SCALE GENOMIC DNA]</scope>
</reference>
<evidence type="ECO:0000313" key="2">
    <source>
        <dbReference type="EMBL" id="CAL4783902.1"/>
    </source>
</evidence>
<dbReference type="EMBL" id="CAMXCT010002223">
    <property type="protein sequence ID" value="CAI3996590.1"/>
    <property type="molecule type" value="Genomic_DNA"/>
</dbReference>
<dbReference type="OrthoDB" id="431678at2759"/>
<comment type="caution">
    <text evidence="1">The sequence shown here is derived from an EMBL/GenBank/DDBJ whole genome shotgun (WGS) entry which is preliminary data.</text>
</comment>
<sequence length="684" mass="74674">MSVASSEDQDALGGSNSHYTSAHCSGQVDLGKTFARNCETAEKWRFAYTAGSEIPLGSTAYGGQVENWQTCLDLCSETEACQQVVFSNGHCWGMSQRSSQDQDGIGGNNTNWISAHCYGEMCPELPMGDRFVDLGPWRLAAWDDEHLSIANRVGRKAIVFRQDGAILHSRSDLLAFERSVSAPYHVLFGFQFIQIGQFRIGAVNDTCFSISHSNGNTIQAFWSGGGNFVGPLRDQGTDAWDRPQSAAEGIAFGDRFLQFGKFRLAVLDTSEESPLVLSHSAGVSNQYWRSDGTSHASSDSSQDWSSVMALPGAHWECQGLDELTFGACSNFGGFGDRFIELGKWRLAAIDETHFSISHQDGQTPQIFRADGVMISGRTDYSAWHRPKGFPSGITFGSAFIQIGNFRLGDGDGRTTGPATGVVYGDRFLQIGQWRLGALNDDTFVVEHSTGHTVQTYYSWNEMKSGGLSGYHGILYTLRYSEFHCGPIQSIFGSCVGITMGKSWIQLGDWRIGDFEGTFGIAHKDGRTVRYFASDGSAFQGPTSYFNTWALEAKDEKHSEVTLGDRFIQMGPWWRLGADDHTLSLTHAGGNTAMKWSSSGIATAGPGLASELSLWTRGATAGGVGFGDRFMQVGKFRIGDVDGKHLAVSYEGTVAELFRNDAWIASGPRNDLTTFGRPLEECSLF</sequence>
<organism evidence="1">
    <name type="scientific">Cladocopium goreaui</name>
    <dbReference type="NCBI Taxonomy" id="2562237"/>
    <lineage>
        <taxon>Eukaryota</taxon>
        <taxon>Sar</taxon>
        <taxon>Alveolata</taxon>
        <taxon>Dinophyceae</taxon>
        <taxon>Suessiales</taxon>
        <taxon>Symbiodiniaceae</taxon>
        <taxon>Cladocopium</taxon>
    </lineage>
</organism>
<accession>A0A9P1G3L5</accession>
<reference evidence="1" key="1">
    <citation type="submission" date="2022-10" db="EMBL/GenBank/DDBJ databases">
        <authorList>
            <person name="Chen Y."/>
            <person name="Dougan E. K."/>
            <person name="Chan C."/>
            <person name="Rhodes N."/>
            <person name="Thang M."/>
        </authorList>
    </citation>
    <scope>NUCLEOTIDE SEQUENCE</scope>
</reference>
<protein>
    <submittedName>
        <fullName evidence="2">Ankyrin-3</fullName>
    </submittedName>
</protein>
<dbReference type="EMBL" id="CAMXCT030002223">
    <property type="protein sequence ID" value="CAL4783902.1"/>
    <property type="molecule type" value="Genomic_DNA"/>
</dbReference>